<keyword evidence="2" id="KW-1185">Reference proteome</keyword>
<dbReference type="Proteomes" id="UP001143364">
    <property type="component" value="Unassembled WGS sequence"/>
</dbReference>
<comment type="caution">
    <text evidence="1">The sequence shown here is derived from an EMBL/GenBank/DDBJ whole genome shotgun (WGS) entry which is preliminary data.</text>
</comment>
<evidence type="ECO:0000313" key="1">
    <source>
        <dbReference type="EMBL" id="GLK75260.1"/>
    </source>
</evidence>
<protein>
    <submittedName>
        <fullName evidence="1">Uncharacterized protein</fullName>
    </submittedName>
</protein>
<accession>A0A9W6JG48</accession>
<sequence length="73" mass="7228">MPDPRESFDVSPEAARAMAALSGVTLGDGEARRAALAAVSAAVGTAALRDGLTLDDAAAGFDVLRAALGGSER</sequence>
<name>A0A9W6JG48_9HYPH</name>
<organism evidence="1 2">
    <name type="scientific">Methylopila jiangsuensis</name>
    <dbReference type="NCBI Taxonomy" id="586230"/>
    <lineage>
        <taxon>Bacteria</taxon>
        <taxon>Pseudomonadati</taxon>
        <taxon>Pseudomonadota</taxon>
        <taxon>Alphaproteobacteria</taxon>
        <taxon>Hyphomicrobiales</taxon>
        <taxon>Methylopilaceae</taxon>
        <taxon>Methylopila</taxon>
    </lineage>
</organism>
<evidence type="ECO:0000313" key="2">
    <source>
        <dbReference type="Proteomes" id="UP001143364"/>
    </source>
</evidence>
<dbReference type="RefSeq" id="WP_271203222.1">
    <property type="nucleotide sequence ID" value="NZ_BSFK01000005.1"/>
</dbReference>
<gene>
    <name evidence="1" type="ORF">GCM10008171_05140</name>
</gene>
<proteinExistence type="predicted"/>
<reference evidence="1" key="1">
    <citation type="journal article" date="2014" name="Int. J. Syst. Evol. Microbiol.">
        <title>Complete genome sequence of Corynebacterium casei LMG S-19264T (=DSM 44701T), isolated from a smear-ripened cheese.</title>
        <authorList>
            <consortium name="US DOE Joint Genome Institute (JGI-PGF)"/>
            <person name="Walter F."/>
            <person name="Albersmeier A."/>
            <person name="Kalinowski J."/>
            <person name="Ruckert C."/>
        </authorList>
    </citation>
    <scope>NUCLEOTIDE SEQUENCE</scope>
    <source>
        <strain evidence="1">VKM B-2555</strain>
    </source>
</reference>
<dbReference type="AlphaFoldDB" id="A0A9W6JG48"/>
<dbReference type="EMBL" id="BSFK01000005">
    <property type="protein sequence ID" value="GLK75260.1"/>
    <property type="molecule type" value="Genomic_DNA"/>
</dbReference>
<reference evidence="1" key="2">
    <citation type="submission" date="2023-01" db="EMBL/GenBank/DDBJ databases">
        <authorList>
            <person name="Sun Q."/>
            <person name="Evtushenko L."/>
        </authorList>
    </citation>
    <scope>NUCLEOTIDE SEQUENCE</scope>
    <source>
        <strain evidence="1">VKM B-2555</strain>
    </source>
</reference>